<keyword evidence="2" id="KW-1185">Reference proteome</keyword>
<evidence type="ECO:0000313" key="2">
    <source>
        <dbReference type="Proteomes" id="UP001165960"/>
    </source>
</evidence>
<reference evidence="1" key="1">
    <citation type="submission" date="2022-04" db="EMBL/GenBank/DDBJ databases">
        <title>Genome of the entomopathogenic fungus Entomophthora muscae.</title>
        <authorList>
            <person name="Elya C."/>
            <person name="Lovett B.R."/>
            <person name="Lee E."/>
            <person name="Macias A.M."/>
            <person name="Hajek A.E."/>
            <person name="De Bivort B.L."/>
            <person name="Kasson M.T."/>
            <person name="De Fine Licht H.H."/>
            <person name="Stajich J.E."/>
        </authorList>
    </citation>
    <scope>NUCLEOTIDE SEQUENCE</scope>
    <source>
        <strain evidence="1">Berkeley</strain>
    </source>
</reference>
<protein>
    <submittedName>
        <fullName evidence="1">Uncharacterized protein</fullName>
    </submittedName>
</protein>
<comment type="caution">
    <text evidence="1">The sequence shown here is derived from an EMBL/GenBank/DDBJ whole genome shotgun (WGS) entry which is preliminary data.</text>
</comment>
<gene>
    <name evidence="1" type="ORF">DSO57_1004660</name>
</gene>
<name>A0ACC2T859_9FUNG</name>
<sequence>MGVSLHNSNNVIIAKRKQIRARYLAKKASRKASEPKDILRGRQPSSKKLKKIAQRKMLTERAIAQIVYLPAKALAKTPTNVTDSDKMED</sequence>
<proteinExistence type="predicted"/>
<dbReference type="EMBL" id="QTSX02003562">
    <property type="protein sequence ID" value="KAJ9070739.1"/>
    <property type="molecule type" value="Genomic_DNA"/>
</dbReference>
<dbReference type="Proteomes" id="UP001165960">
    <property type="component" value="Unassembled WGS sequence"/>
</dbReference>
<accession>A0ACC2T859</accession>
<evidence type="ECO:0000313" key="1">
    <source>
        <dbReference type="EMBL" id="KAJ9070739.1"/>
    </source>
</evidence>
<organism evidence="1 2">
    <name type="scientific">Entomophthora muscae</name>
    <dbReference type="NCBI Taxonomy" id="34485"/>
    <lineage>
        <taxon>Eukaryota</taxon>
        <taxon>Fungi</taxon>
        <taxon>Fungi incertae sedis</taxon>
        <taxon>Zoopagomycota</taxon>
        <taxon>Entomophthoromycotina</taxon>
        <taxon>Entomophthoromycetes</taxon>
        <taxon>Entomophthorales</taxon>
        <taxon>Entomophthoraceae</taxon>
        <taxon>Entomophthora</taxon>
    </lineage>
</organism>